<comment type="caution">
    <text evidence="2">The sequence shown here is derived from an EMBL/GenBank/DDBJ whole genome shotgun (WGS) entry which is preliminary data.</text>
</comment>
<dbReference type="AlphaFoldDB" id="A0A5B0QL63"/>
<feature type="compositionally biased region" description="Basic residues" evidence="1">
    <location>
        <begin position="166"/>
        <end position="177"/>
    </location>
</feature>
<evidence type="ECO:0000256" key="1">
    <source>
        <dbReference type="SAM" id="MobiDB-lite"/>
    </source>
</evidence>
<evidence type="ECO:0000313" key="2">
    <source>
        <dbReference type="EMBL" id="KAA1113715.1"/>
    </source>
</evidence>
<feature type="region of interest" description="Disordered" evidence="1">
    <location>
        <begin position="110"/>
        <end position="177"/>
    </location>
</feature>
<name>A0A5B0QL63_PUCGR</name>
<accession>A0A5B0QL63</accession>
<sequence>MSLNVGTKLYDLPNLLDHTMEMKIAKRNQEGNLRKFGHLSVMDLATQTGPLEGWNPKIASEFKPKKSHPTKHRLERDTFSPEVEIIEKAHASFQSPTYDSDIRAEHCKNVTNRKEPNGKKPQYESRISNTPSHTPYRRMKTLPEWFQIRKQKNQPNTRSRPSLLASKRHSKPHLLST</sequence>
<evidence type="ECO:0000313" key="3">
    <source>
        <dbReference type="Proteomes" id="UP000325313"/>
    </source>
</evidence>
<feature type="compositionally biased region" description="Basic and acidic residues" evidence="1">
    <location>
        <begin position="110"/>
        <end position="123"/>
    </location>
</feature>
<organism evidence="2 3">
    <name type="scientific">Puccinia graminis f. sp. tritici</name>
    <dbReference type="NCBI Taxonomy" id="56615"/>
    <lineage>
        <taxon>Eukaryota</taxon>
        <taxon>Fungi</taxon>
        <taxon>Dikarya</taxon>
        <taxon>Basidiomycota</taxon>
        <taxon>Pucciniomycotina</taxon>
        <taxon>Pucciniomycetes</taxon>
        <taxon>Pucciniales</taxon>
        <taxon>Pucciniaceae</taxon>
        <taxon>Puccinia</taxon>
    </lineage>
</organism>
<reference evidence="2 3" key="1">
    <citation type="submission" date="2019-05" db="EMBL/GenBank/DDBJ databases">
        <title>Emergence of the Ug99 lineage of the wheat stem rust pathogen through somatic hybridization.</title>
        <authorList>
            <person name="Li F."/>
            <person name="Upadhyaya N.M."/>
            <person name="Sperschneider J."/>
            <person name="Matny O."/>
            <person name="Nguyen-Phuc H."/>
            <person name="Mago R."/>
            <person name="Raley C."/>
            <person name="Miller M.E."/>
            <person name="Silverstein K.A.T."/>
            <person name="Henningsen E."/>
            <person name="Hirsch C.D."/>
            <person name="Visser B."/>
            <person name="Pretorius Z.A."/>
            <person name="Steffenson B.J."/>
            <person name="Schwessinger B."/>
            <person name="Dodds P.N."/>
            <person name="Figueroa M."/>
        </authorList>
    </citation>
    <scope>NUCLEOTIDE SEQUENCE [LARGE SCALE GENOMIC DNA]</scope>
    <source>
        <strain evidence="2 3">Ug99</strain>
    </source>
</reference>
<gene>
    <name evidence="2" type="ORF">PGTUg99_000497</name>
</gene>
<proteinExistence type="predicted"/>
<dbReference type="EMBL" id="VDEP01000275">
    <property type="protein sequence ID" value="KAA1113715.1"/>
    <property type="molecule type" value="Genomic_DNA"/>
</dbReference>
<dbReference type="Proteomes" id="UP000325313">
    <property type="component" value="Unassembled WGS sequence"/>
</dbReference>
<protein>
    <submittedName>
        <fullName evidence="2">Uncharacterized protein</fullName>
    </submittedName>
</protein>